<keyword evidence="1" id="KW-1133">Transmembrane helix</keyword>
<sequence>MSHPGWAPPAPYAPAPPKPGVIPLAPLSLGDYFGAFADLVRGYGRPLIGLGAAVVGALYAVTYACSTLGLLYLGSDDPFLTVDQGLSGALVTVIAAAVLLGAASTLVAYTTVAALCPAVLRSAVLGHRVSGAGVFRQAVRRIPALTGALLLAALACLTPVLLVAVLVFFAGPGAALLLVCALPFVLWFWTACSLAPAVIVMEGAGPLTALRRSMRLVRGNWWRVFGIQLLMALLATVASMALALPFDLLNSWIPTSGSDAVEIALGAVLLVPAAAGTLVSVLLSQTTAALLYTDRRIRCEGLAPALAEAAHSPR</sequence>
<reference evidence="3 4" key="1">
    <citation type="submission" date="2016-10" db="EMBL/GenBank/DDBJ databases">
        <authorList>
            <person name="de Groot N.N."/>
        </authorList>
    </citation>
    <scope>NUCLEOTIDE SEQUENCE [LARGE SCALE GENOMIC DNA]</scope>
    <source>
        <strain evidence="3 4">CGMCC 4.5727</strain>
    </source>
</reference>
<dbReference type="Proteomes" id="UP000199155">
    <property type="component" value="Unassembled WGS sequence"/>
</dbReference>
<gene>
    <name evidence="3" type="ORF">SAMN05421806_113125</name>
</gene>
<feature type="transmembrane region" description="Helical" evidence="1">
    <location>
        <begin position="263"/>
        <end position="292"/>
    </location>
</feature>
<dbReference type="Pfam" id="PF25231">
    <property type="entry name" value="DUF7847"/>
    <property type="match status" value="1"/>
</dbReference>
<dbReference type="OrthoDB" id="121140at2"/>
<dbReference type="AlphaFoldDB" id="A0A1G9FHJ1"/>
<keyword evidence="4" id="KW-1185">Reference proteome</keyword>
<dbReference type="STRING" id="417292.SAMN05421806_113125"/>
<dbReference type="EMBL" id="FNFF01000013">
    <property type="protein sequence ID" value="SDK87822.1"/>
    <property type="molecule type" value="Genomic_DNA"/>
</dbReference>
<feature type="transmembrane region" description="Helical" evidence="1">
    <location>
        <begin position="221"/>
        <end position="243"/>
    </location>
</feature>
<protein>
    <recommendedName>
        <fullName evidence="2">DUF7847 domain-containing protein</fullName>
    </recommendedName>
</protein>
<feature type="transmembrane region" description="Helical" evidence="1">
    <location>
        <begin position="175"/>
        <end position="200"/>
    </location>
</feature>
<evidence type="ECO:0000313" key="4">
    <source>
        <dbReference type="Proteomes" id="UP000199155"/>
    </source>
</evidence>
<feature type="transmembrane region" description="Helical" evidence="1">
    <location>
        <begin position="47"/>
        <end position="73"/>
    </location>
</feature>
<dbReference type="InterPro" id="IPR057169">
    <property type="entry name" value="DUF7847"/>
</dbReference>
<organism evidence="3 4">
    <name type="scientific">Streptomyces indicus</name>
    <dbReference type="NCBI Taxonomy" id="417292"/>
    <lineage>
        <taxon>Bacteria</taxon>
        <taxon>Bacillati</taxon>
        <taxon>Actinomycetota</taxon>
        <taxon>Actinomycetes</taxon>
        <taxon>Kitasatosporales</taxon>
        <taxon>Streptomycetaceae</taxon>
        <taxon>Streptomyces</taxon>
    </lineage>
</organism>
<evidence type="ECO:0000256" key="1">
    <source>
        <dbReference type="SAM" id="Phobius"/>
    </source>
</evidence>
<proteinExistence type="predicted"/>
<dbReference type="RefSeq" id="WP_143041392.1">
    <property type="nucleotide sequence ID" value="NZ_FNFF01000013.1"/>
</dbReference>
<feature type="transmembrane region" description="Helical" evidence="1">
    <location>
        <begin position="93"/>
        <end position="120"/>
    </location>
</feature>
<evidence type="ECO:0000313" key="3">
    <source>
        <dbReference type="EMBL" id="SDK87822.1"/>
    </source>
</evidence>
<keyword evidence="1" id="KW-0472">Membrane</keyword>
<accession>A0A1G9FHJ1</accession>
<feature type="transmembrane region" description="Helical" evidence="1">
    <location>
        <begin position="20"/>
        <end position="40"/>
    </location>
</feature>
<feature type="transmembrane region" description="Helical" evidence="1">
    <location>
        <begin position="145"/>
        <end position="169"/>
    </location>
</feature>
<keyword evidence="1" id="KW-0812">Transmembrane</keyword>
<name>A0A1G9FHJ1_9ACTN</name>
<evidence type="ECO:0000259" key="2">
    <source>
        <dbReference type="Pfam" id="PF25231"/>
    </source>
</evidence>
<feature type="domain" description="DUF7847" evidence="2">
    <location>
        <begin position="89"/>
        <end position="290"/>
    </location>
</feature>